<name>A0A1M5E7E2_9ALTE</name>
<dbReference type="Gene3D" id="1.10.260.40">
    <property type="entry name" value="lambda repressor-like DNA-binding domains"/>
    <property type="match status" value="1"/>
</dbReference>
<reference evidence="6" key="1">
    <citation type="submission" date="2016-11" db="EMBL/GenBank/DDBJ databases">
        <authorList>
            <person name="Varghese N."/>
            <person name="Submissions S."/>
        </authorList>
    </citation>
    <scope>NUCLEOTIDE SEQUENCE [LARGE SCALE GENOMIC DNA]</scope>
    <source>
        <strain evidence="6">CGMCC 1.8995</strain>
    </source>
</reference>
<dbReference type="InterPro" id="IPR046335">
    <property type="entry name" value="LacI/GalR-like_sensor"/>
</dbReference>
<dbReference type="Pfam" id="PF00356">
    <property type="entry name" value="LacI"/>
    <property type="match status" value="1"/>
</dbReference>
<dbReference type="InterPro" id="IPR028082">
    <property type="entry name" value="Peripla_BP_I"/>
</dbReference>
<dbReference type="STRING" id="634436.SAMN05216361_0281"/>
<sequence length="342" mass="37099">MSATIKSVAEHAGVSIKTVSRVINNEGTVKPDTLAKVQAAIDELNYKPNKAARDLAGRDNFVLGYVYDNPNAYYIIDMQKGILNECRANGYELLIHPCDASSRDIIQEILGMVDSARLAGLILSPPLSEMPEVLSALDEKGVRYVRILSGSEALENGPPCVLVNDYQAAYQITEHLIQQGHRDIGFIAGEKQHNSTIERQKGFAAALAAHDLPQHPEFVIEGTYSFGTGVESIEKLLTLPHIPTAVFACNDEIAAGALFGARMRGVDVPATLAIAGFENSPFSRQTFPPLTTASQPTDQIAQRATSTLIQSLKARKLGNDKQPIPAHVFVPELVVRESTNRS</sequence>
<keyword evidence="3" id="KW-0804">Transcription</keyword>
<dbReference type="CDD" id="cd01392">
    <property type="entry name" value="HTH_LacI"/>
    <property type="match status" value="1"/>
</dbReference>
<evidence type="ECO:0000313" key="6">
    <source>
        <dbReference type="Proteomes" id="UP000184520"/>
    </source>
</evidence>
<dbReference type="PANTHER" id="PTHR30146:SF153">
    <property type="entry name" value="LACTOSE OPERON REPRESSOR"/>
    <property type="match status" value="1"/>
</dbReference>
<accession>A0A1M5E7E2</accession>
<dbReference type="GO" id="GO:0003700">
    <property type="term" value="F:DNA-binding transcription factor activity"/>
    <property type="evidence" value="ECO:0007669"/>
    <property type="project" value="TreeGrafter"/>
</dbReference>
<dbReference type="SUPFAM" id="SSF53822">
    <property type="entry name" value="Periplasmic binding protein-like I"/>
    <property type="match status" value="1"/>
</dbReference>
<dbReference type="Pfam" id="PF13377">
    <property type="entry name" value="Peripla_BP_3"/>
    <property type="match status" value="1"/>
</dbReference>
<keyword evidence="6" id="KW-1185">Reference proteome</keyword>
<protein>
    <submittedName>
        <fullName evidence="5">LacI family transcriptional regulator</fullName>
    </submittedName>
</protein>
<dbReference type="OrthoDB" id="9798934at2"/>
<dbReference type="Gene3D" id="3.40.50.2300">
    <property type="match status" value="2"/>
</dbReference>
<proteinExistence type="predicted"/>
<evidence type="ECO:0000256" key="1">
    <source>
        <dbReference type="ARBA" id="ARBA00023015"/>
    </source>
</evidence>
<dbReference type="EMBL" id="FQWD01000001">
    <property type="protein sequence ID" value="SHF75054.1"/>
    <property type="molecule type" value="Genomic_DNA"/>
</dbReference>
<dbReference type="SMART" id="SM00354">
    <property type="entry name" value="HTH_LACI"/>
    <property type="match status" value="1"/>
</dbReference>
<gene>
    <name evidence="5" type="ORF">SAMN05216361_0281</name>
</gene>
<keyword evidence="2" id="KW-0238">DNA-binding</keyword>
<evidence type="ECO:0000256" key="2">
    <source>
        <dbReference type="ARBA" id="ARBA00023125"/>
    </source>
</evidence>
<evidence type="ECO:0000259" key="4">
    <source>
        <dbReference type="PROSITE" id="PS50932"/>
    </source>
</evidence>
<feature type="domain" description="HTH lacI-type" evidence="4">
    <location>
        <begin position="3"/>
        <end position="57"/>
    </location>
</feature>
<dbReference type="AlphaFoldDB" id="A0A1M5E7E2"/>
<dbReference type="RefSeq" id="WP_073316787.1">
    <property type="nucleotide sequence ID" value="NZ_FQWD01000001.1"/>
</dbReference>
<evidence type="ECO:0000313" key="5">
    <source>
        <dbReference type="EMBL" id="SHF75054.1"/>
    </source>
</evidence>
<dbReference type="CDD" id="cd01545">
    <property type="entry name" value="PBP1_SalR"/>
    <property type="match status" value="1"/>
</dbReference>
<dbReference type="Proteomes" id="UP000184520">
    <property type="component" value="Unassembled WGS sequence"/>
</dbReference>
<keyword evidence="1" id="KW-0805">Transcription regulation</keyword>
<dbReference type="GO" id="GO:0000976">
    <property type="term" value="F:transcription cis-regulatory region binding"/>
    <property type="evidence" value="ECO:0007669"/>
    <property type="project" value="TreeGrafter"/>
</dbReference>
<dbReference type="SUPFAM" id="SSF47413">
    <property type="entry name" value="lambda repressor-like DNA-binding domains"/>
    <property type="match status" value="1"/>
</dbReference>
<dbReference type="InterPro" id="IPR010982">
    <property type="entry name" value="Lambda_DNA-bd_dom_sf"/>
</dbReference>
<dbReference type="InterPro" id="IPR000843">
    <property type="entry name" value="HTH_LacI"/>
</dbReference>
<dbReference type="PANTHER" id="PTHR30146">
    <property type="entry name" value="LACI-RELATED TRANSCRIPTIONAL REPRESSOR"/>
    <property type="match status" value="1"/>
</dbReference>
<evidence type="ECO:0000256" key="3">
    <source>
        <dbReference type="ARBA" id="ARBA00023163"/>
    </source>
</evidence>
<organism evidence="5 6">
    <name type="scientific">Marisediminitalea aggregata</name>
    <dbReference type="NCBI Taxonomy" id="634436"/>
    <lineage>
        <taxon>Bacteria</taxon>
        <taxon>Pseudomonadati</taxon>
        <taxon>Pseudomonadota</taxon>
        <taxon>Gammaproteobacteria</taxon>
        <taxon>Alteromonadales</taxon>
        <taxon>Alteromonadaceae</taxon>
        <taxon>Marisediminitalea</taxon>
    </lineage>
</organism>
<dbReference type="PROSITE" id="PS50932">
    <property type="entry name" value="HTH_LACI_2"/>
    <property type="match status" value="1"/>
</dbReference>